<protein>
    <submittedName>
        <fullName evidence="1">Uncharacterized protein</fullName>
    </submittedName>
</protein>
<dbReference type="AlphaFoldDB" id="A0A9Q5HQY9"/>
<dbReference type="Proteomes" id="UP000757232">
    <property type="component" value="Unassembled WGS sequence"/>
</dbReference>
<dbReference type="EMBL" id="LNZH02000216">
    <property type="protein sequence ID" value="OCB84187.1"/>
    <property type="molecule type" value="Genomic_DNA"/>
</dbReference>
<evidence type="ECO:0000313" key="2">
    <source>
        <dbReference type="Proteomes" id="UP000757232"/>
    </source>
</evidence>
<keyword evidence="2" id="KW-1185">Reference proteome</keyword>
<reference evidence="1" key="1">
    <citation type="submission" date="2016-06" db="EMBL/GenBank/DDBJ databases">
        <title>Draft Genome sequence of the fungus Inonotus baumii.</title>
        <authorList>
            <person name="Zhu H."/>
            <person name="Lin W."/>
        </authorList>
    </citation>
    <scope>NUCLEOTIDE SEQUENCE</scope>
    <source>
        <strain evidence="1">821</strain>
    </source>
</reference>
<name>A0A9Q5HQY9_SANBA</name>
<dbReference type="OrthoDB" id="5277092at2759"/>
<gene>
    <name evidence="1" type="ORF">A7U60_g8863</name>
</gene>
<proteinExistence type="predicted"/>
<accession>A0A9Q5HQY9</accession>
<evidence type="ECO:0000313" key="1">
    <source>
        <dbReference type="EMBL" id="OCB84187.1"/>
    </source>
</evidence>
<organism evidence="1 2">
    <name type="scientific">Sanghuangporus baumii</name>
    <name type="common">Phellinus baumii</name>
    <dbReference type="NCBI Taxonomy" id="108892"/>
    <lineage>
        <taxon>Eukaryota</taxon>
        <taxon>Fungi</taxon>
        <taxon>Dikarya</taxon>
        <taxon>Basidiomycota</taxon>
        <taxon>Agaricomycotina</taxon>
        <taxon>Agaricomycetes</taxon>
        <taxon>Hymenochaetales</taxon>
        <taxon>Hymenochaetaceae</taxon>
        <taxon>Sanghuangporus</taxon>
    </lineage>
</organism>
<sequence length="162" mass="18029">MREKYPASEQMRIEVKKGKSRGKEMAPNSKNADEVFKQFIAKSPRGRYTFDSERDAPRSELCRAQEGERQKECIMVRSSLTSAAETLFIILPLLTLSLDVQSSGGRTAEGVYYDSDAQHQAVPGYAGELDSKKPHNAAIIFVSCPPTPTTSLLQLHLFTFSL</sequence>
<comment type="caution">
    <text evidence="1">The sequence shown here is derived from an EMBL/GenBank/DDBJ whole genome shotgun (WGS) entry which is preliminary data.</text>
</comment>